<dbReference type="InterPro" id="IPR013325">
    <property type="entry name" value="RNA_pol_sigma_r2"/>
</dbReference>
<evidence type="ECO:0000313" key="8">
    <source>
        <dbReference type="EMBL" id="GEN31907.1"/>
    </source>
</evidence>
<dbReference type="InterPro" id="IPR013249">
    <property type="entry name" value="RNA_pol_sigma70_r4_t2"/>
</dbReference>
<evidence type="ECO:0000259" key="7">
    <source>
        <dbReference type="Pfam" id="PF08281"/>
    </source>
</evidence>
<keyword evidence="9" id="KW-1185">Reference proteome</keyword>
<reference evidence="8 9" key="1">
    <citation type="submission" date="2019-07" db="EMBL/GenBank/DDBJ databases">
        <title>Whole genome shotgun sequence of Cerasibacillus quisquiliarum NBRC 102429.</title>
        <authorList>
            <person name="Hosoyama A."/>
            <person name="Uohara A."/>
            <person name="Ohji S."/>
            <person name="Ichikawa N."/>
        </authorList>
    </citation>
    <scope>NUCLEOTIDE SEQUENCE [LARGE SCALE GENOMIC DNA]</scope>
    <source>
        <strain evidence="8 9">NBRC 102429</strain>
    </source>
</reference>
<gene>
    <name evidence="8" type="ORF">CQU01_21450</name>
</gene>
<dbReference type="AlphaFoldDB" id="A0A511UZ36"/>
<evidence type="ECO:0000256" key="1">
    <source>
        <dbReference type="ARBA" id="ARBA00010641"/>
    </source>
</evidence>
<keyword evidence="3" id="KW-0731">Sigma factor</keyword>
<dbReference type="SUPFAM" id="SSF88659">
    <property type="entry name" value="Sigma3 and sigma4 domains of RNA polymerase sigma factors"/>
    <property type="match status" value="1"/>
</dbReference>
<dbReference type="InterPro" id="IPR014284">
    <property type="entry name" value="RNA_pol_sigma-70_dom"/>
</dbReference>
<dbReference type="GO" id="GO:0003677">
    <property type="term" value="F:DNA binding"/>
    <property type="evidence" value="ECO:0007669"/>
    <property type="project" value="UniProtKB-KW"/>
</dbReference>
<evidence type="ECO:0000259" key="6">
    <source>
        <dbReference type="Pfam" id="PF04542"/>
    </source>
</evidence>
<keyword evidence="5" id="KW-0804">Transcription</keyword>
<evidence type="ECO:0000313" key="9">
    <source>
        <dbReference type="Proteomes" id="UP000321491"/>
    </source>
</evidence>
<organism evidence="8 9">
    <name type="scientific">Cerasibacillus quisquiliarum</name>
    <dbReference type="NCBI Taxonomy" id="227865"/>
    <lineage>
        <taxon>Bacteria</taxon>
        <taxon>Bacillati</taxon>
        <taxon>Bacillota</taxon>
        <taxon>Bacilli</taxon>
        <taxon>Bacillales</taxon>
        <taxon>Bacillaceae</taxon>
        <taxon>Cerasibacillus</taxon>
    </lineage>
</organism>
<keyword evidence="2" id="KW-0805">Transcription regulation</keyword>
<dbReference type="EMBL" id="BJXW01000025">
    <property type="protein sequence ID" value="GEN31907.1"/>
    <property type="molecule type" value="Genomic_DNA"/>
</dbReference>
<dbReference type="Gene3D" id="1.10.10.10">
    <property type="entry name" value="Winged helix-like DNA-binding domain superfamily/Winged helix DNA-binding domain"/>
    <property type="match status" value="1"/>
</dbReference>
<dbReference type="GO" id="GO:0016987">
    <property type="term" value="F:sigma factor activity"/>
    <property type="evidence" value="ECO:0007669"/>
    <property type="project" value="UniProtKB-KW"/>
</dbReference>
<sequence length="184" mass="22510">MDKKEEKSSFTFEKVYEQNKRRIHYHIHRMNIRDPHNDFFQEGLFALWNAYEKYETNKGPMSTYFNYIIEKRLIDKIRKDTRTLHNDLEVVAESKLEWDTGNRVRRTDLAYPLLEREEPAITDVKFWKSIKENLTEKQWKWVYYFIILDMPVKEIAKRENTSEEAVKSWGKQARKKLRVKLPFK</sequence>
<dbReference type="SUPFAM" id="SSF88946">
    <property type="entry name" value="Sigma2 domain of RNA polymerase sigma factors"/>
    <property type="match status" value="1"/>
</dbReference>
<evidence type="ECO:0000256" key="2">
    <source>
        <dbReference type="ARBA" id="ARBA00023015"/>
    </source>
</evidence>
<feature type="domain" description="RNA polymerase sigma factor 70 region 4 type 2" evidence="7">
    <location>
        <begin position="134"/>
        <end position="177"/>
    </location>
</feature>
<dbReference type="GO" id="GO:0006352">
    <property type="term" value="P:DNA-templated transcription initiation"/>
    <property type="evidence" value="ECO:0007669"/>
    <property type="project" value="InterPro"/>
</dbReference>
<dbReference type="Proteomes" id="UP000321491">
    <property type="component" value="Unassembled WGS sequence"/>
</dbReference>
<evidence type="ECO:0000256" key="4">
    <source>
        <dbReference type="ARBA" id="ARBA00023125"/>
    </source>
</evidence>
<proteinExistence type="inferred from homology"/>
<dbReference type="PANTHER" id="PTHR43133:SF8">
    <property type="entry name" value="RNA POLYMERASE SIGMA FACTOR HI_1459-RELATED"/>
    <property type="match status" value="1"/>
</dbReference>
<dbReference type="RefSeq" id="WP_146938287.1">
    <property type="nucleotide sequence ID" value="NZ_BJXW01000025.1"/>
</dbReference>
<dbReference type="InterPro" id="IPR039425">
    <property type="entry name" value="RNA_pol_sigma-70-like"/>
</dbReference>
<comment type="similarity">
    <text evidence="1">Belongs to the sigma-70 factor family. ECF subfamily.</text>
</comment>
<dbReference type="InterPro" id="IPR013324">
    <property type="entry name" value="RNA_pol_sigma_r3/r4-like"/>
</dbReference>
<protein>
    <recommendedName>
        <fullName evidence="10">RNA polymerase sigma-70 region 2 domain-containing protein</fullName>
    </recommendedName>
</protein>
<comment type="caution">
    <text evidence="8">The sequence shown here is derived from an EMBL/GenBank/DDBJ whole genome shotgun (WGS) entry which is preliminary data.</text>
</comment>
<dbReference type="Pfam" id="PF08281">
    <property type="entry name" value="Sigma70_r4_2"/>
    <property type="match status" value="1"/>
</dbReference>
<keyword evidence="4" id="KW-0238">DNA-binding</keyword>
<dbReference type="PANTHER" id="PTHR43133">
    <property type="entry name" value="RNA POLYMERASE ECF-TYPE SIGMA FACTO"/>
    <property type="match status" value="1"/>
</dbReference>
<feature type="domain" description="RNA polymerase sigma-70 region 2" evidence="6">
    <location>
        <begin position="16"/>
        <end position="83"/>
    </location>
</feature>
<dbReference type="InterPro" id="IPR007627">
    <property type="entry name" value="RNA_pol_sigma70_r2"/>
</dbReference>
<dbReference type="Pfam" id="PF04542">
    <property type="entry name" value="Sigma70_r2"/>
    <property type="match status" value="1"/>
</dbReference>
<dbReference type="Gene3D" id="1.10.1740.10">
    <property type="match status" value="1"/>
</dbReference>
<name>A0A511UZ36_9BACI</name>
<evidence type="ECO:0000256" key="3">
    <source>
        <dbReference type="ARBA" id="ARBA00023082"/>
    </source>
</evidence>
<dbReference type="OrthoDB" id="9783788at2"/>
<evidence type="ECO:0000256" key="5">
    <source>
        <dbReference type="ARBA" id="ARBA00023163"/>
    </source>
</evidence>
<evidence type="ECO:0008006" key="10">
    <source>
        <dbReference type="Google" id="ProtNLM"/>
    </source>
</evidence>
<dbReference type="NCBIfam" id="TIGR02937">
    <property type="entry name" value="sigma70-ECF"/>
    <property type="match status" value="1"/>
</dbReference>
<accession>A0A511UZ36</accession>
<dbReference type="InterPro" id="IPR036388">
    <property type="entry name" value="WH-like_DNA-bd_sf"/>
</dbReference>